<comment type="caution">
    <text evidence="2">The sequence shown here is derived from an EMBL/GenBank/DDBJ whole genome shotgun (WGS) entry which is preliminary data.</text>
</comment>
<evidence type="ECO:0000313" key="3">
    <source>
        <dbReference type="Proteomes" id="UP000807504"/>
    </source>
</evidence>
<evidence type="ECO:0000313" key="2">
    <source>
        <dbReference type="EMBL" id="KAF8774816.1"/>
    </source>
</evidence>
<dbReference type="EMBL" id="JABXBU010002227">
    <property type="protein sequence ID" value="KAF8774816.1"/>
    <property type="molecule type" value="Genomic_DNA"/>
</dbReference>
<accession>A0A8T0EQ89</accession>
<gene>
    <name evidence="2" type="ORF">HNY73_017329</name>
</gene>
<protein>
    <submittedName>
        <fullName evidence="2">Uncharacterized protein</fullName>
    </submittedName>
</protein>
<sequence>MKITAWTLRFVRNCKKVTQHTSQNLEIEDPVICDEGECHNPSDSSSPAPVPVSPEELLPTSQPQRINRYGRTLRAPHRLDL</sequence>
<proteinExistence type="predicted"/>
<evidence type="ECO:0000256" key="1">
    <source>
        <dbReference type="SAM" id="MobiDB-lite"/>
    </source>
</evidence>
<reference evidence="2" key="2">
    <citation type="submission" date="2020-06" db="EMBL/GenBank/DDBJ databases">
        <authorList>
            <person name="Sheffer M."/>
        </authorList>
    </citation>
    <scope>NUCLEOTIDE SEQUENCE</scope>
</reference>
<dbReference type="Proteomes" id="UP000807504">
    <property type="component" value="Unassembled WGS sequence"/>
</dbReference>
<feature type="region of interest" description="Disordered" evidence="1">
    <location>
        <begin position="36"/>
        <end position="81"/>
    </location>
</feature>
<organism evidence="2 3">
    <name type="scientific">Argiope bruennichi</name>
    <name type="common">Wasp spider</name>
    <name type="synonym">Aranea bruennichi</name>
    <dbReference type="NCBI Taxonomy" id="94029"/>
    <lineage>
        <taxon>Eukaryota</taxon>
        <taxon>Metazoa</taxon>
        <taxon>Ecdysozoa</taxon>
        <taxon>Arthropoda</taxon>
        <taxon>Chelicerata</taxon>
        <taxon>Arachnida</taxon>
        <taxon>Araneae</taxon>
        <taxon>Araneomorphae</taxon>
        <taxon>Entelegynae</taxon>
        <taxon>Araneoidea</taxon>
        <taxon>Araneidae</taxon>
        <taxon>Argiope</taxon>
    </lineage>
</organism>
<keyword evidence="3" id="KW-1185">Reference proteome</keyword>
<dbReference type="AlphaFoldDB" id="A0A8T0EQ89"/>
<reference evidence="2" key="1">
    <citation type="journal article" date="2020" name="bioRxiv">
        <title>Chromosome-level reference genome of the European wasp spider Argiope bruennichi: a resource for studies on range expansion and evolutionary adaptation.</title>
        <authorList>
            <person name="Sheffer M.M."/>
            <person name="Hoppe A."/>
            <person name="Krehenwinkel H."/>
            <person name="Uhl G."/>
            <person name="Kuss A.W."/>
            <person name="Jensen L."/>
            <person name="Jensen C."/>
            <person name="Gillespie R.G."/>
            <person name="Hoff K.J."/>
            <person name="Prost S."/>
        </authorList>
    </citation>
    <scope>NUCLEOTIDE SEQUENCE</scope>
</reference>
<name>A0A8T0EQ89_ARGBR</name>